<dbReference type="EMBL" id="CP091511">
    <property type="protein sequence ID" value="UOO90733.1"/>
    <property type="molecule type" value="Genomic_DNA"/>
</dbReference>
<dbReference type="InterPro" id="IPR006328">
    <property type="entry name" value="2-HAD"/>
</dbReference>
<dbReference type="PANTHER" id="PTHR43316:SF9">
    <property type="entry name" value="ACID DEHALOGENASE, PUTATIVE (AFU_ORTHOLOGUE AFUA_6G14460)-RELATED"/>
    <property type="match status" value="1"/>
</dbReference>
<dbReference type="NCBIfam" id="TIGR01428">
    <property type="entry name" value="HAD_type_II"/>
    <property type="match status" value="1"/>
</dbReference>
<dbReference type="InterPro" id="IPR036412">
    <property type="entry name" value="HAD-like_sf"/>
</dbReference>
<dbReference type="SFLD" id="SFLDG01129">
    <property type="entry name" value="C1.5:_HAD__Beta-PGM__Phosphata"/>
    <property type="match status" value="1"/>
</dbReference>
<dbReference type="InterPro" id="IPR051540">
    <property type="entry name" value="S-2-haloacid_dehalogenase"/>
</dbReference>
<sequence length="239" mass="26030">MQQYSALSFDVYGTLIDWEAGIASVLRPWAERHGAGLDDEALLLAYADNEAAVERDCPQLVYPEVLQAAFRRTAKDLNLPVNDTDIQALGRSVPDWPAFADTHEALSRLKQHYQLIILSNVHAEGVAGSIQRMDVVFDQVLTAEAIGSYKPSARNFQFLLQKVGEAGHRPAQLLHVAQSLFHDHVPAKAAGLDTVWINRRHDKPGWGATPNPGVAVQADLTFPSLAAFADAVDAAFAAV</sequence>
<dbReference type="InterPro" id="IPR006439">
    <property type="entry name" value="HAD-SF_hydro_IA"/>
</dbReference>
<dbReference type="RefSeq" id="WP_234332985.1">
    <property type="nucleotide sequence ID" value="NZ_CABKVG010000005.1"/>
</dbReference>
<dbReference type="InterPro" id="IPR023214">
    <property type="entry name" value="HAD_sf"/>
</dbReference>
<dbReference type="NCBIfam" id="TIGR01493">
    <property type="entry name" value="HAD-SF-IA-v2"/>
    <property type="match status" value="1"/>
</dbReference>
<accession>A0ABY4E610</accession>
<gene>
    <name evidence="2" type="ORF">LVJ82_07130</name>
</gene>
<evidence type="ECO:0000313" key="2">
    <source>
        <dbReference type="EMBL" id="UOO90733.1"/>
    </source>
</evidence>
<name>A0ABY4E610_9NEIS</name>
<dbReference type="Gene3D" id="1.10.150.750">
    <property type="match status" value="1"/>
</dbReference>
<keyword evidence="3" id="KW-1185">Reference proteome</keyword>
<keyword evidence="1" id="KW-0378">Hydrolase</keyword>
<proteinExistence type="predicted"/>
<dbReference type="Gene3D" id="3.40.50.1000">
    <property type="entry name" value="HAD superfamily/HAD-like"/>
    <property type="match status" value="1"/>
</dbReference>
<evidence type="ECO:0000313" key="3">
    <source>
        <dbReference type="Proteomes" id="UP000832011"/>
    </source>
</evidence>
<protein>
    <submittedName>
        <fullName evidence="2">Haloacid dehalogenase type II</fullName>
    </submittedName>
</protein>
<dbReference type="PANTHER" id="PTHR43316">
    <property type="entry name" value="HYDROLASE, HALOACID DELAHOGENASE-RELATED"/>
    <property type="match status" value="1"/>
</dbReference>
<evidence type="ECO:0000256" key="1">
    <source>
        <dbReference type="ARBA" id="ARBA00022801"/>
    </source>
</evidence>
<dbReference type="SUPFAM" id="SSF56784">
    <property type="entry name" value="HAD-like"/>
    <property type="match status" value="1"/>
</dbReference>
<reference evidence="2 3" key="1">
    <citation type="journal article" date="2022" name="Res Sq">
        <title>Evolution of multicellular longitudinally dividing oral cavity symbionts (Neisseriaceae).</title>
        <authorList>
            <person name="Nyongesa S."/>
            <person name="Weber P."/>
            <person name="Bernet E."/>
            <person name="Pullido F."/>
            <person name="Nieckarz M."/>
            <person name="Delaby M."/>
            <person name="Nieves C."/>
            <person name="Viehboeck T."/>
            <person name="Krause N."/>
            <person name="Rivera-Millot A."/>
            <person name="Nakamura A."/>
            <person name="Vischer N."/>
            <person name="VanNieuwenhze M."/>
            <person name="Brun Y."/>
            <person name="Cava F."/>
            <person name="Bulgheresi S."/>
            <person name="Veyrier F."/>
        </authorList>
    </citation>
    <scope>NUCLEOTIDE SEQUENCE [LARGE SCALE GENOMIC DNA]</scope>
    <source>
        <strain evidence="2 3">SN4</strain>
    </source>
</reference>
<organism evidence="2 3">
    <name type="scientific">Vitreoscilla massiliensis</name>
    <dbReference type="NCBI Taxonomy" id="1689272"/>
    <lineage>
        <taxon>Bacteria</taxon>
        <taxon>Pseudomonadati</taxon>
        <taxon>Pseudomonadota</taxon>
        <taxon>Betaproteobacteria</taxon>
        <taxon>Neisseriales</taxon>
        <taxon>Neisseriaceae</taxon>
        <taxon>Vitreoscilla</taxon>
    </lineage>
</organism>
<dbReference type="SFLD" id="SFLDS00003">
    <property type="entry name" value="Haloacid_Dehalogenase"/>
    <property type="match status" value="1"/>
</dbReference>
<dbReference type="Pfam" id="PF00702">
    <property type="entry name" value="Hydrolase"/>
    <property type="match status" value="1"/>
</dbReference>
<dbReference type="Proteomes" id="UP000832011">
    <property type="component" value="Chromosome"/>
</dbReference>